<evidence type="ECO:0000256" key="4">
    <source>
        <dbReference type="ARBA" id="ARBA00023054"/>
    </source>
</evidence>
<evidence type="ECO:0000313" key="7">
    <source>
        <dbReference type="EnsemblMetazoa" id="Aqu2.1.30032_001"/>
    </source>
</evidence>
<proteinExistence type="inferred from homology"/>
<evidence type="ECO:0000256" key="2">
    <source>
        <dbReference type="ARBA" id="ARBA00005620"/>
    </source>
</evidence>
<dbReference type="AlphaFoldDB" id="I1FQ07"/>
<dbReference type="eggNOG" id="ENOG502S3PY">
    <property type="taxonomic scope" value="Eukaryota"/>
</dbReference>
<feature type="coiled-coil region" evidence="6">
    <location>
        <begin position="36"/>
        <end position="63"/>
    </location>
</feature>
<dbReference type="OMA" id="DMSCRSK"/>
<dbReference type="GO" id="GO:0044877">
    <property type="term" value="F:protein-containing complex binding"/>
    <property type="evidence" value="ECO:0007669"/>
    <property type="project" value="InterPro"/>
</dbReference>
<dbReference type="GO" id="GO:0008064">
    <property type="term" value="P:regulation of actin polymerization or depolymerization"/>
    <property type="evidence" value="ECO:0007669"/>
    <property type="project" value="TreeGrafter"/>
</dbReference>
<name>I1FQ07_AMPQE</name>
<dbReference type="HOGENOM" id="CLU_175202_0_0_1"/>
<dbReference type="InterPro" id="IPR033378">
    <property type="entry name" value="BRICK1"/>
</dbReference>
<comment type="subcellular location">
    <subcellularLocation>
        <location evidence="1">Cytoplasm</location>
        <location evidence="1">Cytoskeleton</location>
    </subcellularLocation>
</comment>
<comment type="similarity">
    <text evidence="2">Belongs to the BRK1 family.</text>
</comment>
<protein>
    <recommendedName>
        <fullName evidence="8">BRICK1 subunit of SCAR/WAVE actin nucleating complex</fullName>
    </recommendedName>
</protein>
<sequence>MTSVQALIQQDWNNREFTELITSSIKKITEFLNAFDLSARSRLAQLNQKLTKLERQVDFIEARIGKPEITAQ</sequence>
<dbReference type="Gene3D" id="1.20.5.110">
    <property type="match status" value="1"/>
</dbReference>
<keyword evidence="5" id="KW-0206">Cytoskeleton</keyword>
<dbReference type="PANTHER" id="PTHR33668:SF1">
    <property type="entry name" value="PROTEIN BRICK1"/>
    <property type="match status" value="1"/>
</dbReference>
<keyword evidence="3" id="KW-0963">Cytoplasm</keyword>
<evidence type="ECO:0000256" key="6">
    <source>
        <dbReference type="SAM" id="Coils"/>
    </source>
</evidence>
<evidence type="ECO:0000256" key="5">
    <source>
        <dbReference type="ARBA" id="ARBA00023212"/>
    </source>
</evidence>
<evidence type="ECO:0000256" key="3">
    <source>
        <dbReference type="ARBA" id="ARBA00022490"/>
    </source>
</evidence>
<organism evidence="7">
    <name type="scientific">Amphimedon queenslandica</name>
    <name type="common">Sponge</name>
    <dbReference type="NCBI Taxonomy" id="400682"/>
    <lineage>
        <taxon>Eukaryota</taxon>
        <taxon>Metazoa</taxon>
        <taxon>Porifera</taxon>
        <taxon>Demospongiae</taxon>
        <taxon>Heteroscleromorpha</taxon>
        <taxon>Haplosclerida</taxon>
        <taxon>Niphatidae</taxon>
        <taxon>Amphimedon</taxon>
    </lineage>
</organism>
<evidence type="ECO:0000256" key="1">
    <source>
        <dbReference type="ARBA" id="ARBA00004245"/>
    </source>
</evidence>
<evidence type="ECO:0008006" key="8">
    <source>
        <dbReference type="Google" id="ProtNLM"/>
    </source>
</evidence>
<dbReference type="PANTHER" id="PTHR33668">
    <property type="entry name" value="PROTEIN BRICK1"/>
    <property type="match status" value="1"/>
</dbReference>
<dbReference type="GO" id="GO:0048870">
    <property type="term" value="P:cell motility"/>
    <property type="evidence" value="ECO:0007669"/>
    <property type="project" value="TreeGrafter"/>
</dbReference>
<dbReference type="EnsemblMetazoa" id="Aqu2.1.30032_001">
    <property type="protein sequence ID" value="Aqu2.1.30032_001"/>
    <property type="gene ID" value="Aqu2.1.30032"/>
</dbReference>
<dbReference type="GO" id="GO:0005856">
    <property type="term" value="C:cytoskeleton"/>
    <property type="evidence" value="ECO:0007669"/>
    <property type="project" value="UniProtKB-SubCell"/>
</dbReference>
<dbReference type="GO" id="GO:0031209">
    <property type="term" value="C:SCAR complex"/>
    <property type="evidence" value="ECO:0007669"/>
    <property type="project" value="InterPro"/>
</dbReference>
<keyword evidence="4 6" id="KW-0175">Coiled coil</keyword>
<reference evidence="7" key="1">
    <citation type="submission" date="2017-05" db="UniProtKB">
        <authorList>
            <consortium name="EnsemblMetazoa"/>
        </authorList>
    </citation>
    <scope>IDENTIFICATION</scope>
</reference>
<accession>I1FQ07</accession>
<dbReference type="STRING" id="400682.I1FQ07"/>
<dbReference type="GO" id="GO:0007015">
    <property type="term" value="P:actin filament organization"/>
    <property type="evidence" value="ECO:0007669"/>
    <property type="project" value="InterPro"/>
</dbReference>
<dbReference type="EnsemblMetazoa" id="Aqu2.1.06746_001">
    <property type="protein sequence ID" value="Aqu2.1.06746_001"/>
    <property type="gene ID" value="Aqu2.1.06746"/>
</dbReference>